<gene>
    <name evidence="3" type="ORF">VIN30_01965</name>
</gene>
<sequence>MVQDEESSLAKANLPDADWQIVTDGSGAALANEAQTFDGLIDAIESTMERGRNAAARHVCIDQLLAYWNNGRLIVEYEQNGRDRAQYGDKTLVRLSKRLTERLGRGFSRSNLQYMRLLYLKHPICQTLSGKLTFSHYCELLDLKDDAKRGFYEREAANAGWSVRELRRQMDSMLFERVLSAKDDASRRDVLGLANEGIAYRQPSDAIKSPYVLEFLGLPDSMAPLERDLQDSLVKQIEKFMLELGRGFMFVGTNQRVPVGSEKDFVDMVFYNKPLRAYVLIELKTTKLMASAVGQINEYLNYYAAEINDEYDNPPIGIILCTDKNHVRAEYALGGLNNSIFASTYTLNLPDKEQLEEQVRRTIEANELKLLGDSATNEGLTE</sequence>
<dbReference type="PANTHER" id="PTHR30547">
    <property type="entry name" value="UNCHARACTERIZED PROTEIN YHCG-RELATED"/>
    <property type="match status" value="1"/>
</dbReference>
<dbReference type="InterPro" id="IPR009362">
    <property type="entry name" value="YhcG_C"/>
</dbReference>
<dbReference type="InterPro" id="IPR011856">
    <property type="entry name" value="tRNA_endonuc-like_dom_sf"/>
</dbReference>
<proteinExistence type="predicted"/>
<organism evidence="3 4">
    <name type="scientific">Adlercreutzia wanghongyangiae</name>
    <dbReference type="NCBI Taxonomy" id="3111451"/>
    <lineage>
        <taxon>Bacteria</taxon>
        <taxon>Bacillati</taxon>
        <taxon>Actinomycetota</taxon>
        <taxon>Coriobacteriia</taxon>
        <taxon>Eggerthellales</taxon>
        <taxon>Eggerthellaceae</taxon>
        <taxon>Adlercreutzia</taxon>
    </lineage>
</organism>
<reference evidence="3 4" key="1">
    <citation type="submission" date="2024-01" db="EMBL/GenBank/DDBJ databases">
        <title>novel species in genus Adlercreutzia.</title>
        <authorList>
            <person name="Liu X."/>
        </authorList>
    </citation>
    <scope>NUCLEOTIDE SEQUENCE [LARGE SCALE GENOMIC DNA]</scope>
    <source>
        <strain evidence="3 4">R7</strain>
    </source>
</reference>
<dbReference type="Pfam" id="PF17761">
    <property type="entry name" value="DUF1016_N"/>
    <property type="match status" value="1"/>
</dbReference>
<evidence type="ECO:0000313" key="3">
    <source>
        <dbReference type="EMBL" id="MEC4175211.1"/>
    </source>
</evidence>
<dbReference type="PANTHER" id="PTHR30547:SF5">
    <property type="entry name" value="NUCLEASE YHCG-RELATED"/>
    <property type="match status" value="1"/>
</dbReference>
<dbReference type="Proteomes" id="UP001349994">
    <property type="component" value="Unassembled WGS sequence"/>
</dbReference>
<evidence type="ECO:0000313" key="4">
    <source>
        <dbReference type="Proteomes" id="UP001349994"/>
    </source>
</evidence>
<feature type="domain" description="YhcG N-terminal" evidence="2">
    <location>
        <begin position="44"/>
        <end position="177"/>
    </location>
</feature>
<dbReference type="EMBL" id="JAYMFF010000002">
    <property type="protein sequence ID" value="MEC4175211.1"/>
    <property type="molecule type" value="Genomic_DNA"/>
</dbReference>
<name>A0ABU6IFK7_9ACTN</name>
<dbReference type="Pfam" id="PF06250">
    <property type="entry name" value="YhcG_C"/>
    <property type="match status" value="1"/>
</dbReference>
<protein>
    <submittedName>
        <fullName evidence="3">PDDEXK nuclease domain-containing protein</fullName>
    </submittedName>
</protein>
<dbReference type="InterPro" id="IPR053148">
    <property type="entry name" value="PD-DEXK-like_domain"/>
</dbReference>
<dbReference type="InterPro" id="IPR041527">
    <property type="entry name" value="YhcG_N"/>
</dbReference>
<feature type="domain" description="YhcG PDDEXK nuclease" evidence="1">
    <location>
        <begin position="205"/>
        <end position="359"/>
    </location>
</feature>
<dbReference type="RefSeq" id="WP_338208856.1">
    <property type="nucleotide sequence ID" value="NZ_JAYMFF010000002.1"/>
</dbReference>
<comment type="caution">
    <text evidence="3">The sequence shown here is derived from an EMBL/GenBank/DDBJ whole genome shotgun (WGS) entry which is preliminary data.</text>
</comment>
<evidence type="ECO:0000259" key="2">
    <source>
        <dbReference type="Pfam" id="PF17761"/>
    </source>
</evidence>
<keyword evidence="4" id="KW-1185">Reference proteome</keyword>
<dbReference type="Gene3D" id="3.40.1350.10">
    <property type="match status" value="1"/>
</dbReference>
<evidence type="ECO:0000259" key="1">
    <source>
        <dbReference type="Pfam" id="PF06250"/>
    </source>
</evidence>
<accession>A0ABU6IFK7</accession>